<comment type="caution">
    <text evidence="1">The sequence shown here is derived from an EMBL/GenBank/DDBJ whole genome shotgun (WGS) entry which is preliminary data.</text>
</comment>
<dbReference type="InterPro" id="IPR009609">
    <property type="entry name" value="Phosphonate_metab_PhnG"/>
</dbReference>
<organism evidence="1">
    <name type="scientific">Paenibacillus sp. SYP-B3998</name>
    <dbReference type="NCBI Taxonomy" id="2678564"/>
    <lineage>
        <taxon>Bacteria</taxon>
        <taxon>Bacillati</taxon>
        <taxon>Bacillota</taxon>
        <taxon>Bacilli</taxon>
        <taxon>Bacillales</taxon>
        <taxon>Paenibacillaceae</taxon>
        <taxon>Paenibacillus</taxon>
    </lineage>
</organism>
<evidence type="ECO:0008006" key="2">
    <source>
        <dbReference type="Google" id="ProtNLM"/>
    </source>
</evidence>
<dbReference type="Pfam" id="PF06754">
    <property type="entry name" value="PhnG"/>
    <property type="match status" value="1"/>
</dbReference>
<reference evidence="1" key="1">
    <citation type="submission" date="2020-02" db="EMBL/GenBank/DDBJ databases">
        <authorList>
            <person name="Shen X.-R."/>
            <person name="Zhang Y.-X."/>
        </authorList>
    </citation>
    <scope>NUCLEOTIDE SEQUENCE</scope>
    <source>
        <strain evidence="1">SYP-B3998</strain>
    </source>
</reference>
<name>A0A6G4A0X0_9BACL</name>
<gene>
    <name evidence="1" type="ORF">GK047_19115</name>
</gene>
<protein>
    <recommendedName>
        <fullName evidence="2">Phosphonate C-P lyase system protein PhnG</fullName>
    </recommendedName>
</protein>
<dbReference type="GO" id="GO:0015716">
    <property type="term" value="P:organic phosphonate transport"/>
    <property type="evidence" value="ECO:0007669"/>
    <property type="project" value="InterPro"/>
</dbReference>
<sequence length="145" mass="16478">MNMRERTEIAATVPESIWGSWKQRIEALGTIEVIHPASMGLVMMKAEESVAKEVFHVGEILTTDATLTLDGVLGYGIVMGNHPDKAFTFALLDALYHSTDKKWIITKQGIDAELMRQAEEQKQQKQRHYQLIKRTMVNFEVMDAE</sequence>
<dbReference type="AlphaFoldDB" id="A0A6G4A0X0"/>
<dbReference type="EMBL" id="JAAIKC010000008">
    <property type="protein sequence ID" value="NEW08113.1"/>
    <property type="molecule type" value="Genomic_DNA"/>
</dbReference>
<evidence type="ECO:0000313" key="1">
    <source>
        <dbReference type="EMBL" id="NEW08113.1"/>
    </source>
</evidence>
<proteinExistence type="predicted"/>
<dbReference type="GO" id="GO:0019634">
    <property type="term" value="P:organic phosphonate metabolic process"/>
    <property type="evidence" value="ECO:0007669"/>
    <property type="project" value="InterPro"/>
</dbReference>
<accession>A0A6G4A0X0</accession>